<evidence type="ECO:0000313" key="8">
    <source>
        <dbReference type="Proteomes" id="UP000734854"/>
    </source>
</evidence>
<comment type="cofactor">
    <cofactor evidence="5">
        <name>Mg(2+)</name>
        <dbReference type="ChEBI" id="CHEBI:18420"/>
    </cofactor>
</comment>
<dbReference type="Pfam" id="PF00692">
    <property type="entry name" value="dUTPase"/>
    <property type="match status" value="1"/>
</dbReference>
<comment type="similarity">
    <text evidence="2 5">Belongs to the dUTPase family.</text>
</comment>
<protein>
    <recommendedName>
        <fullName evidence="5">Deoxyuridine 5'-triphosphate nucleotidohydrolase</fullName>
        <shortName evidence="5">dUTPase</shortName>
        <ecNumber evidence="5">3.6.1.23</ecNumber>
    </recommendedName>
    <alternativeName>
        <fullName evidence="5">dUTP pyrophosphatase</fullName>
    </alternativeName>
</protein>
<dbReference type="UniPathway" id="UPA00610">
    <property type="reaction ID" value="UER00666"/>
</dbReference>
<evidence type="ECO:0000259" key="6">
    <source>
        <dbReference type="Pfam" id="PF00692"/>
    </source>
</evidence>
<sequence length="396" mass="43507">MKLGRWQPSRSSAAWKKGISIGAGVIDSDYRDEVKIVVFNLTYDVLFLKHGEAVAQLILEVISTPTLVQVLEFDSTSRSGGFGSTDNHPKDDEVEIYTTTSTGQMHTPEWDHLMNQLLPVMKTPINDIPSRQHHHSLYVLQQQEWTNPFAEGGGISYPSSSFDSFSTDYLSAFSEEMDEYVAMIDDSEPELDYPAQKEAIFASSSAISTYNPQADSIMGPPQYAPATGERPKVPNLGVSTHLPSEPPLQHRLISGHEERDPSPSFKSLSPHLFVAILTTGAYCSDQPLDGDRVSSHLVLSSRALYCGGDLVSAEYLERFGKKVVIKVEITNCLQDLTASVSLSRCSAVGIAKSSITKSSAVSIFQATFNRRVFPIIIGFLATSDLTSRLFSTNQKD</sequence>
<keyword evidence="5" id="KW-0479">Metal-binding</keyword>
<comment type="function">
    <text evidence="5">Involved in nucleotide metabolism via production of dUMP, the immediate precursor of thymidine nucleotides, and decreases the intracellular concentration of dUTP so that uracil cannot be incorporated into DNA.</text>
</comment>
<dbReference type="PANTHER" id="PTHR11241:SF0">
    <property type="entry name" value="DEOXYURIDINE 5'-TRIPHOSPHATE NUCLEOTIDOHYDROLASE"/>
    <property type="match status" value="1"/>
</dbReference>
<reference evidence="7 8" key="1">
    <citation type="submission" date="2020-08" db="EMBL/GenBank/DDBJ databases">
        <title>Plant Genome Project.</title>
        <authorList>
            <person name="Zhang R.-G."/>
        </authorList>
    </citation>
    <scope>NUCLEOTIDE SEQUENCE [LARGE SCALE GENOMIC DNA]</scope>
    <source>
        <tissue evidence="7">Rhizome</tissue>
    </source>
</reference>
<dbReference type="EC" id="3.6.1.23" evidence="5"/>
<evidence type="ECO:0000256" key="4">
    <source>
        <dbReference type="ARBA" id="ARBA00023080"/>
    </source>
</evidence>
<dbReference type="GO" id="GO:0000287">
    <property type="term" value="F:magnesium ion binding"/>
    <property type="evidence" value="ECO:0007669"/>
    <property type="project" value="UniProtKB-UniRule"/>
</dbReference>
<evidence type="ECO:0000313" key="7">
    <source>
        <dbReference type="EMBL" id="KAG6487997.1"/>
    </source>
</evidence>
<evidence type="ECO:0000256" key="1">
    <source>
        <dbReference type="ARBA" id="ARBA00005142"/>
    </source>
</evidence>
<evidence type="ECO:0000256" key="3">
    <source>
        <dbReference type="ARBA" id="ARBA00022801"/>
    </source>
</evidence>
<keyword evidence="8" id="KW-1185">Reference proteome</keyword>
<dbReference type="SUPFAM" id="SSF51283">
    <property type="entry name" value="dUTPase-like"/>
    <property type="match status" value="1"/>
</dbReference>
<dbReference type="GO" id="GO:0006226">
    <property type="term" value="P:dUMP biosynthetic process"/>
    <property type="evidence" value="ECO:0007669"/>
    <property type="project" value="UniProtKB-UniRule"/>
</dbReference>
<dbReference type="AlphaFoldDB" id="A0A8J5KFJ1"/>
<dbReference type="InterPro" id="IPR036157">
    <property type="entry name" value="dUTPase-like_sf"/>
</dbReference>
<dbReference type="InterPro" id="IPR029054">
    <property type="entry name" value="dUTPase-like"/>
</dbReference>
<gene>
    <name evidence="7" type="ORF">ZIOFF_056755</name>
</gene>
<dbReference type="CDD" id="cd07557">
    <property type="entry name" value="trimeric_dUTPase"/>
    <property type="match status" value="1"/>
</dbReference>
<keyword evidence="3 5" id="KW-0378">Hydrolase</keyword>
<keyword evidence="5" id="KW-0460">Magnesium</keyword>
<dbReference type="PANTHER" id="PTHR11241">
    <property type="entry name" value="DEOXYURIDINE 5'-TRIPHOSPHATE NUCLEOTIDOHYDROLASE"/>
    <property type="match status" value="1"/>
</dbReference>
<accession>A0A8J5KFJ1</accession>
<dbReference type="Proteomes" id="UP000734854">
    <property type="component" value="Unassembled WGS sequence"/>
</dbReference>
<proteinExistence type="inferred from homology"/>
<evidence type="ECO:0000256" key="5">
    <source>
        <dbReference type="RuleBase" id="RU367024"/>
    </source>
</evidence>
<comment type="pathway">
    <text evidence="1 5">Pyrimidine metabolism; dUMP biosynthesis; dUMP from dCTP (dUTP route): step 2/2.</text>
</comment>
<feature type="domain" description="dUTPase-like" evidence="6">
    <location>
        <begin position="10"/>
        <end position="85"/>
    </location>
</feature>
<dbReference type="GO" id="GO:0046081">
    <property type="term" value="P:dUTP catabolic process"/>
    <property type="evidence" value="ECO:0007669"/>
    <property type="project" value="UniProtKB-UniRule"/>
</dbReference>
<keyword evidence="4 5" id="KW-0546">Nucleotide metabolism</keyword>
<dbReference type="Gene3D" id="2.70.40.10">
    <property type="match status" value="1"/>
</dbReference>
<comment type="catalytic activity">
    <reaction evidence="5">
        <text>dUTP + H2O = dUMP + diphosphate + H(+)</text>
        <dbReference type="Rhea" id="RHEA:10248"/>
        <dbReference type="ChEBI" id="CHEBI:15377"/>
        <dbReference type="ChEBI" id="CHEBI:15378"/>
        <dbReference type="ChEBI" id="CHEBI:33019"/>
        <dbReference type="ChEBI" id="CHEBI:61555"/>
        <dbReference type="ChEBI" id="CHEBI:246422"/>
        <dbReference type="EC" id="3.6.1.23"/>
    </reaction>
</comment>
<organism evidence="7 8">
    <name type="scientific">Zingiber officinale</name>
    <name type="common">Ginger</name>
    <name type="synonym">Amomum zingiber</name>
    <dbReference type="NCBI Taxonomy" id="94328"/>
    <lineage>
        <taxon>Eukaryota</taxon>
        <taxon>Viridiplantae</taxon>
        <taxon>Streptophyta</taxon>
        <taxon>Embryophyta</taxon>
        <taxon>Tracheophyta</taxon>
        <taxon>Spermatophyta</taxon>
        <taxon>Magnoliopsida</taxon>
        <taxon>Liliopsida</taxon>
        <taxon>Zingiberales</taxon>
        <taxon>Zingiberaceae</taxon>
        <taxon>Zingiber</taxon>
    </lineage>
</organism>
<dbReference type="GO" id="GO:0004170">
    <property type="term" value="F:dUTP diphosphatase activity"/>
    <property type="evidence" value="ECO:0007669"/>
    <property type="project" value="UniProtKB-UniRule"/>
</dbReference>
<comment type="caution">
    <text evidence="7">The sequence shown here is derived from an EMBL/GenBank/DDBJ whole genome shotgun (WGS) entry which is preliminary data.</text>
</comment>
<name>A0A8J5KFJ1_ZINOF</name>
<evidence type="ECO:0000256" key="2">
    <source>
        <dbReference type="ARBA" id="ARBA00006581"/>
    </source>
</evidence>
<dbReference type="InterPro" id="IPR033704">
    <property type="entry name" value="dUTPase_trimeric"/>
</dbReference>
<dbReference type="EMBL" id="JACMSC010000015">
    <property type="protein sequence ID" value="KAG6487997.1"/>
    <property type="molecule type" value="Genomic_DNA"/>
</dbReference>
<dbReference type="InterPro" id="IPR008181">
    <property type="entry name" value="dUTPase"/>
</dbReference>